<evidence type="ECO:0000313" key="3">
    <source>
        <dbReference type="Proteomes" id="UP001626550"/>
    </source>
</evidence>
<evidence type="ECO:0000259" key="1">
    <source>
        <dbReference type="Pfam" id="PF00079"/>
    </source>
</evidence>
<reference evidence="2 3" key="1">
    <citation type="submission" date="2024-11" db="EMBL/GenBank/DDBJ databases">
        <title>Adaptive evolution of stress response genes in parasites aligns with host niche diversity.</title>
        <authorList>
            <person name="Hahn C."/>
            <person name="Resl P."/>
        </authorList>
    </citation>
    <scope>NUCLEOTIDE SEQUENCE [LARGE SCALE GENOMIC DNA]</scope>
    <source>
        <strain evidence="2">EGGRZ-B1_66</strain>
        <tissue evidence="2">Body</tissue>
    </source>
</reference>
<dbReference type="InterPro" id="IPR023796">
    <property type="entry name" value="Serpin_dom"/>
</dbReference>
<dbReference type="EMBL" id="JBJKFK010006875">
    <property type="protein sequence ID" value="KAL3307629.1"/>
    <property type="molecule type" value="Genomic_DNA"/>
</dbReference>
<sequence length="112" mass="12545">TDYFYYFDGPISGVDVIAVMLKYEEGVNVLLVMPKVDGSLKDFNNKFTEEVLKQICEVGTYTMTKLELSIPRFELSTSYQLSDQLQAIGIKKAFSDGAELKGMAKRRCLPGS</sequence>
<feature type="non-terminal residue" evidence="2">
    <location>
        <position position="1"/>
    </location>
</feature>
<proteinExistence type="predicted"/>
<organism evidence="2 3">
    <name type="scientific">Cichlidogyrus casuarinus</name>
    <dbReference type="NCBI Taxonomy" id="1844966"/>
    <lineage>
        <taxon>Eukaryota</taxon>
        <taxon>Metazoa</taxon>
        <taxon>Spiralia</taxon>
        <taxon>Lophotrochozoa</taxon>
        <taxon>Platyhelminthes</taxon>
        <taxon>Monogenea</taxon>
        <taxon>Monopisthocotylea</taxon>
        <taxon>Dactylogyridea</taxon>
        <taxon>Ancyrocephalidae</taxon>
        <taxon>Cichlidogyrus</taxon>
    </lineage>
</organism>
<dbReference type="AlphaFoldDB" id="A0ABD2PK83"/>
<accession>A0ABD2PK83</accession>
<dbReference type="InterPro" id="IPR036186">
    <property type="entry name" value="Serpin_sf"/>
</dbReference>
<feature type="domain" description="Serpin" evidence="1">
    <location>
        <begin position="15"/>
        <end position="105"/>
    </location>
</feature>
<dbReference type="Proteomes" id="UP001626550">
    <property type="component" value="Unassembled WGS sequence"/>
</dbReference>
<comment type="caution">
    <text evidence="2">The sequence shown here is derived from an EMBL/GenBank/DDBJ whole genome shotgun (WGS) entry which is preliminary data.</text>
</comment>
<dbReference type="InterPro" id="IPR042185">
    <property type="entry name" value="Serpin_sf_2"/>
</dbReference>
<gene>
    <name evidence="2" type="ORF">Ciccas_013853</name>
</gene>
<feature type="non-terminal residue" evidence="2">
    <location>
        <position position="112"/>
    </location>
</feature>
<dbReference type="Gene3D" id="2.30.39.10">
    <property type="entry name" value="Alpha-1-antitrypsin, domain 1"/>
    <property type="match status" value="1"/>
</dbReference>
<dbReference type="SUPFAM" id="SSF56574">
    <property type="entry name" value="Serpins"/>
    <property type="match status" value="1"/>
</dbReference>
<dbReference type="Pfam" id="PF00079">
    <property type="entry name" value="Serpin"/>
    <property type="match status" value="1"/>
</dbReference>
<keyword evidence="3" id="KW-1185">Reference proteome</keyword>
<evidence type="ECO:0000313" key="2">
    <source>
        <dbReference type="EMBL" id="KAL3307629.1"/>
    </source>
</evidence>
<name>A0ABD2PK83_9PLAT</name>
<protein>
    <recommendedName>
        <fullName evidence="1">Serpin domain-containing protein</fullName>
    </recommendedName>
</protein>